<organism evidence="9 10">
    <name type="scientific">Clostridium novyi A str. 4552</name>
    <dbReference type="NCBI Taxonomy" id="1444289"/>
    <lineage>
        <taxon>Bacteria</taxon>
        <taxon>Bacillati</taxon>
        <taxon>Bacillota</taxon>
        <taxon>Clostridia</taxon>
        <taxon>Eubacteriales</taxon>
        <taxon>Clostridiaceae</taxon>
        <taxon>Clostridium</taxon>
    </lineage>
</organism>
<dbReference type="InterPro" id="IPR023090">
    <property type="entry name" value="UPF0702_alpha/beta_dom_sf"/>
</dbReference>
<sequence>MNEGLVVVVRGIIGFFTLLIFARLLGKQLISELTLFDYIIGITIGSTASSLTTDLTSRAWPHWVGIGIWVLLAIIFQIITLKSKPASDYIDDKPTVIMLDGKILESTMRKRRYRLEDLLSQLRSKDIFDLNEVKFGLLEKDGTLSVLKKSEYNHVTLKDLNITAPEAHPSFEIIYDGVIIDKNLQNCNKNIEWLNEQLKLRNIKVSEVFLASLCPPDNLYIDLYKDHIKS</sequence>
<dbReference type="PANTHER" id="PTHR34582">
    <property type="entry name" value="UPF0702 TRANSMEMBRANE PROTEIN YCAP"/>
    <property type="match status" value="1"/>
</dbReference>
<dbReference type="Gene3D" id="3.30.240.20">
    <property type="entry name" value="bsu07140 like domains"/>
    <property type="match status" value="2"/>
</dbReference>
<evidence type="ECO:0000256" key="2">
    <source>
        <dbReference type="ARBA" id="ARBA00006448"/>
    </source>
</evidence>
<proteinExistence type="inferred from homology"/>
<name>A0A0A0IFU6_CLONO</name>
<keyword evidence="6 7" id="KW-0472">Membrane</keyword>
<keyword evidence="3" id="KW-1003">Cell membrane</keyword>
<protein>
    <submittedName>
        <fullName evidence="9">Membrane protein</fullName>
    </submittedName>
</protein>
<dbReference type="RefSeq" id="WP_039251855.1">
    <property type="nucleotide sequence ID" value="NZ_JENJ01000001.1"/>
</dbReference>
<evidence type="ECO:0000256" key="5">
    <source>
        <dbReference type="ARBA" id="ARBA00022989"/>
    </source>
</evidence>
<dbReference type="Pfam" id="PF04239">
    <property type="entry name" value="DUF421"/>
    <property type="match status" value="1"/>
</dbReference>
<dbReference type="GO" id="GO:0005886">
    <property type="term" value="C:plasma membrane"/>
    <property type="evidence" value="ECO:0007669"/>
    <property type="project" value="UniProtKB-SubCell"/>
</dbReference>
<evidence type="ECO:0000256" key="3">
    <source>
        <dbReference type="ARBA" id="ARBA00022475"/>
    </source>
</evidence>
<feature type="domain" description="YetF C-terminal" evidence="8">
    <location>
        <begin position="82"/>
        <end position="213"/>
    </location>
</feature>
<keyword evidence="4 7" id="KW-0812">Transmembrane</keyword>
<reference evidence="9 10" key="1">
    <citation type="submission" date="2014-01" db="EMBL/GenBank/DDBJ databases">
        <title>Plasmidome dynamics in the species complex Clostridium novyi sensu lato converts strains of independent lineages into distinctly different pathogens.</title>
        <authorList>
            <person name="Skarin H."/>
            <person name="Segerman B."/>
        </authorList>
    </citation>
    <scope>NUCLEOTIDE SEQUENCE [LARGE SCALE GENOMIC DNA]</scope>
    <source>
        <strain evidence="9 10">4552</strain>
    </source>
</reference>
<comment type="similarity">
    <text evidence="2">Belongs to the UPF0702 family.</text>
</comment>
<comment type="caution">
    <text evidence="9">The sequence shown here is derived from an EMBL/GenBank/DDBJ whole genome shotgun (WGS) entry which is preliminary data.</text>
</comment>
<dbReference type="PANTHER" id="PTHR34582:SF7">
    <property type="entry name" value="UPF0702 TRANSMEMBRANE PROTEIN YDFS"/>
    <property type="match status" value="1"/>
</dbReference>
<comment type="subcellular location">
    <subcellularLocation>
        <location evidence="1">Cell membrane</location>
        <topology evidence="1">Multi-pass membrane protein</topology>
    </subcellularLocation>
</comment>
<evidence type="ECO:0000256" key="6">
    <source>
        <dbReference type="ARBA" id="ARBA00023136"/>
    </source>
</evidence>
<evidence type="ECO:0000256" key="1">
    <source>
        <dbReference type="ARBA" id="ARBA00004651"/>
    </source>
</evidence>
<keyword evidence="5 7" id="KW-1133">Transmembrane helix</keyword>
<evidence type="ECO:0000256" key="4">
    <source>
        <dbReference type="ARBA" id="ARBA00022692"/>
    </source>
</evidence>
<dbReference type="InterPro" id="IPR007353">
    <property type="entry name" value="DUF421"/>
</dbReference>
<dbReference type="AlphaFoldDB" id="A0A0A0IFU6"/>
<dbReference type="EMBL" id="JENJ01000001">
    <property type="protein sequence ID" value="KGM98455.1"/>
    <property type="molecule type" value="Genomic_DNA"/>
</dbReference>
<gene>
    <name evidence="9" type="ORF">Z968_00450</name>
</gene>
<evidence type="ECO:0000313" key="9">
    <source>
        <dbReference type="EMBL" id="KGM98455.1"/>
    </source>
</evidence>
<dbReference type="Proteomes" id="UP000030012">
    <property type="component" value="Unassembled WGS sequence"/>
</dbReference>
<feature type="transmembrane region" description="Helical" evidence="7">
    <location>
        <begin position="6"/>
        <end position="26"/>
    </location>
</feature>
<accession>A0A0A0IFU6</accession>
<evidence type="ECO:0000256" key="7">
    <source>
        <dbReference type="SAM" id="Phobius"/>
    </source>
</evidence>
<evidence type="ECO:0000313" key="10">
    <source>
        <dbReference type="Proteomes" id="UP000030012"/>
    </source>
</evidence>
<evidence type="ECO:0000259" key="8">
    <source>
        <dbReference type="Pfam" id="PF04239"/>
    </source>
</evidence>
<feature type="transmembrane region" description="Helical" evidence="7">
    <location>
        <begin position="63"/>
        <end position="81"/>
    </location>
</feature>
<dbReference type="OrthoDB" id="9778331at2"/>